<protein>
    <submittedName>
        <fullName evidence="2">Uncharacterized protein</fullName>
    </submittedName>
</protein>
<feature type="transmembrane region" description="Helical" evidence="1">
    <location>
        <begin position="38"/>
        <end position="59"/>
    </location>
</feature>
<keyword evidence="1" id="KW-0472">Membrane</keyword>
<sequence>MFWLSVSPQQHCENRANRRPSSLSVRFVSRISWRESGLFLKITLGCALNLVAPTLFVVVPGSSVKAPREALSK</sequence>
<organism evidence="2 3">
    <name type="scientific">Galerina marginata (strain CBS 339.88)</name>
    <dbReference type="NCBI Taxonomy" id="685588"/>
    <lineage>
        <taxon>Eukaryota</taxon>
        <taxon>Fungi</taxon>
        <taxon>Dikarya</taxon>
        <taxon>Basidiomycota</taxon>
        <taxon>Agaricomycotina</taxon>
        <taxon>Agaricomycetes</taxon>
        <taxon>Agaricomycetidae</taxon>
        <taxon>Agaricales</taxon>
        <taxon>Agaricineae</taxon>
        <taxon>Strophariaceae</taxon>
        <taxon>Galerina</taxon>
    </lineage>
</organism>
<gene>
    <name evidence="2" type="ORF">GALMADRAFT_700672</name>
</gene>
<evidence type="ECO:0000313" key="3">
    <source>
        <dbReference type="Proteomes" id="UP000027222"/>
    </source>
</evidence>
<keyword evidence="1" id="KW-1133">Transmembrane helix</keyword>
<dbReference type="Proteomes" id="UP000027222">
    <property type="component" value="Unassembled WGS sequence"/>
</dbReference>
<accession>A0A067TP89</accession>
<evidence type="ECO:0000313" key="2">
    <source>
        <dbReference type="EMBL" id="KDR84152.1"/>
    </source>
</evidence>
<evidence type="ECO:0000256" key="1">
    <source>
        <dbReference type="SAM" id="Phobius"/>
    </source>
</evidence>
<reference evidence="3" key="1">
    <citation type="journal article" date="2014" name="Proc. Natl. Acad. Sci. U.S.A.">
        <title>Extensive sampling of basidiomycete genomes demonstrates inadequacy of the white-rot/brown-rot paradigm for wood decay fungi.</title>
        <authorList>
            <person name="Riley R."/>
            <person name="Salamov A.A."/>
            <person name="Brown D.W."/>
            <person name="Nagy L.G."/>
            <person name="Floudas D."/>
            <person name="Held B.W."/>
            <person name="Levasseur A."/>
            <person name="Lombard V."/>
            <person name="Morin E."/>
            <person name="Otillar R."/>
            <person name="Lindquist E.A."/>
            <person name="Sun H."/>
            <person name="LaButti K.M."/>
            <person name="Schmutz J."/>
            <person name="Jabbour D."/>
            <person name="Luo H."/>
            <person name="Baker S.E."/>
            <person name="Pisabarro A.G."/>
            <person name="Walton J.D."/>
            <person name="Blanchette R.A."/>
            <person name="Henrissat B."/>
            <person name="Martin F."/>
            <person name="Cullen D."/>
            <person name="Hibbett D.S."/>
            <person name="Grigoriev I.V."/>
        </authorList>
    </citation>
    <scope>NUCLEOTIDE SEQUENCE [LARGE SCALE GENOMIC DNA]</scope>
    <source>
        <strain evidence="3">CBS 339.88</strain>
    </source>
</reference>
<keyword evidence="3" id="KW-1185">Reference proteome</keyword>
<proteinExistence type="predicted"/>
<keyword evidence="1" id="KW-0812">Transmembrane</keyword>
<name>A0A067TP89_GALM3</name>
<dbReference type="AlphaFoldDB" id="A0A067TP89"/>
<dbReference type="EMBL" id="KL142368">
    <property type="protein sequence ID" value="KDR84152.1"/>
    <property type="molecule type" value="Genomic_DNA"/>
</dbReference>
<dbReference type="HOGENOM" id="CLU_2704970_0_0_1"/>